<dbReference type="SUPFAM" id="SSF53335">
    <property type="entry name" value="S-adenosyl-L-methionine-dependent methyltransferases"/>
    <property type="match status" value="1"/>
</dbReference>
<dbReference type="InterPro" id="IPR025714">
    <property type="entry name" value="Methyltranfer_dom"/>
</dbReference>
<dbReference type="Proteomes" id="UP000783253">
    <property type="component" value="Unassembled WGS sequence"/>
</dbReference>
<proteinExistence type="predicted"/>
<sequence>MTTANEWQDRVGESWAREWQRTDRSFRELTGQLLDTVQAEPYRSALDIGCGAGELTVSLAKANPSAAHLGLDISEDLAAAARERTAALPNATIQLGDAASWNCDGNDRPDLLVSRHGVMFFPDPTSAFAHLRKQADPQAHLTFSCFRQPSENVWVRELASLMPKSPEAQAPDPRAPGPFAFGEKDYVADLLGKAGWRNIDFIPVDYAMVVGEGEDGDAVADATSYFRAIGPAARVISELDGAAREEVLQRLFGMGERHRTGNTVSLPAACWIVTATASD</sequence>
<evidence type="ECO:0000259" key="1">
    <source>
        <dbReference type="Pfam" id="PF13847"/>
    </source>
</evidence>
<keyword evidence="2" id="KW-0808">Transferase</keyword>
<dbReference type="CDD" id="cd02440">
    <property type="entry name" value="AdoMet_MTases"/>
    <property type="match status" value="1"/>
</dbReference>
<evidence type="ECO:0000313" key="3">
    <source>
        <dbReference type="Proteomes" id="UP000783253"/>
    </source>
</evidence>
<keyword evidence="2" id="KW-0489">Methyltransferase</keyword>
<dbReference type="Gene3D" id="3.40.50.150">
    <property type="entry name" value="Vaccinia Virus protein VP39"/>
    <property type="match status" value="1"/>
</dbReference>
<dbReference type="InterPro" id="IPR029063">
    <property type="entry name" value="SAM-dependent_MTases_sf"/>
</dbReference>
<dbReference type="RefSeq" id="WP_221572547.1">
    <property type="nucleotide sequence ID" value="NZ_JAIGNK010000001.1"/>
</dbReference>
<keyword evidence="3" id="KW-1185">Reference proteome</keyword>
<accession>A0ABS7IV06</accession>
<dbReference type="PANTHER" id="PTHR43861:SF1">
    <property type="entry name" value="TRANS-ACONITATE 2-METHYLTRANSFERASE"/>
    <property type="match status" value="1"/>
</dbReference>
<feature type="domain" description="Methyltransferase" evidence="1">
    <location>
        <begin position="45"/>
        <end position="147"/>
    </location>
</feature>
<dbReference type="PANTHER" id="PTHR43861">
    <property type="entry name" value="TRANS-ACONITATE 2-METHYLTRANSFERASE-RELATED"/>
    <property type="match status" value="1"/>
</dbReference>
<reference evidence="2 3" key="1">
    <citation type="submission" date="2021-08" db="EMBL/GenBank/DDBJ databases">
        <title>Comparative Genomics Analysis of the Genus Qipengyuania Reveals Extensive Genetic Diversity and Metabolic Versatility, Including the Description of Fifteen Novel Species.</title>
        <authorList>
            <person name="Liu Y."/>
        </authorList>
    </citation>
    <scope>NUCLEOTIDE SEQUENCE [LARGE SCALE GENOMIC DNA]</scope>
    <source>
        <strain evidence="2 3">1NDH17</strain>
    </source>
</reference>
<evidence type="ECO:0000313" key="2">
    <source>
        <dbReference type="EMBL" id="MBX7457220.1"/>
    </source>
</evidence>
<protein>
    <submittedName>
        <fullName evidence="2">Methyltransferase domain-containing protein</fullName>
    </submittedName>
</protein>
<comment type="caution">
    <text evidence="2">The sequence shown here is derived from an EMBL/GenBank/DDBJ whole genome shotgun (WGS) entry which is preliminary data.</text>
</comment>
<dbReference type="GO" id="GO:0008168">
    <property type="term" value="F:methyltransferase activity"/>
    <property type="evidence" value="ECO:0007669"/>
    <property type="project" value="UniProtKB-KW"/>
</dbReference>
<organism evidence="2 3">
    <name type="scientific">Qipengyuania polymorpha</name>
    <dbReference type="NCBI Taxonomy" id="2867234"/>
    <lineage>
        <taxon>Bacteria</taxon>
        <taxon>Pseudomonadati</taxon>
        <taxon>Pseudomonadota</taxon>
        <taxon>Alphaproteobacteria</taxon>
        <taxon>Sphingomonadales</taxon>
        <taxon>Erythrobacteraceae</taxon>
        <taxon>Qipengyuania</taxon>
    </lineage>
</organism>
<dbReference type="GO" id="GO:0032259">
    <property type="term" value="P:methylation"/>
    <property type="evidence" value="ECO:0007669"/>
    <property type="project" value="UniProtKB-KW"/>
</dbReference>
<dbReference type="EMBL" id="JAIGNK010000001">
    <property type="protein sequence ID" value="MBX7457220.1"/>
    <property type="molecule type" value="Genomic_DNA"/>
</dbReference>
<gene>
    <name evidence="2" type="ORF">K3152_03075</name>
</gene>
<dbReference type="Pfam" id="PF13847">
    <property type="entry name" value="Methyltransf_31"/>
    <property type="match status" value="1"/>
</dbReference>
<name>A0ABS7IV06_9SPHN</name>